<evidence type="ECO:0000256" key="1">
    <source>
        <dbReference type="SAM" id="MobiDB-lite"/>
    </source>
</evidence>
<sequence>MVQHLDMQQVWKKPSFKPKESHTRKNYQISSISHGSALGPVLFNIFINDLDEGTECTLSKFVDNTKLGGVPDAPEGCAVIQRDLDRLESWVERNLMKGNKGKCRVLHLGRNNPMHQHRLGPDLLESSAERNLGVLVDKLIRSQQHALVAKANGLLGCRRSRQVILPLCCALVRPHLKDCVQFWAPQFKKDRELLDRVQQRATKMIKGLKHVSYEERLKDLEDENPSSLVVSPVAKTTEVCMVDHPPSHKEKANTCSIMQKACWLGPHILLMIVPEYSSHGTYWECKGGKHAAPSSRNAELRVISSINFFKMILNSNPVVQSIFSPSSYMSSANLLNILHYSGPQERYQAENEPEQIPVEVLQKYTFRLWNIACYPLSLMTQPVYHTSSSPAIQSIYSQFGYKDAMGNNLQILAKIKVKECGENHTDPWSCIRFVPYPSYEPCFLCSIQGHGAESRDVHTPIDVTEVKMFSHHWGRAAPCSSEEESMV</sequence>
<evidence type="ECO:0008006" key="4">
    <source>
        <dbReference type="Google" id="ProtNLM"/>
    </source>
</evidence>
<dbReference type="EMBL" id="KZ506095">
    <property type="protein sequence ID" value="PKU41628.1"/>
    <property type="molecule type" value="Genomic_DNA"/>
</dbReference>
<name>A0A2I0U6E2_LIMLA</name>
<proteinExistence type="predicted"/>
<dbReference type="Proteomes" id="UP000233556">
    <property type="component" value="Unassembled WGS sequence"/>
</dbReference>
<accession>A0A2I0U6E2</accession>
<protein>
    <recommendedName>
        <fullName evidence="4">Reverse transcriptase domain-containing protein</fullName>
    </recommendedName>
</protein>
<evidence type="ECO:0000313" key="2">
    <source>
        <dbReference type="EMBL" id="PKU41628.1"/>
    </source>
</evidence>
<dbReference type="AlphaFoldDB" id="A0A2I0U6E2"/>
<feature type="region of interest" description="Disordered" evidence="1">
    <location>
        <begin position="1"/>
        <end position="24"/>
    </location>
</feature>
<organism evidence="2 3">
    <name type="scientific">Limosa lapponica baueri</name>
    <dbReference type="NCBI Taxonomy" id="1758121"/>
    <lineage>
        <taxon>Eukaryota</taxon>
        <taxon>Metazoa</taxon>
        <taxon>Chordata</taxon>
        <taxon>Craniata</taxon>
        <taxon>Vertebrata</taxon>
        <taxon>Euteleostomi</taxon>
        <taxon>Archelosauria</taxon>
        <taxon>Archosauria</taxon>
        <taxon>Dinosauria</taxon>
        <taxon>Saurischia</taxon>
        <taxon>Theropoda</taxon>
        <taxon>Coelurosauria</taxon>
        <taxon>Aves</taxon>
        <taxon>Neognathae</taxon>
        <taxon>Neoaves</taxon>
        <taxon>Charadriiformes</taxon>
        <taxon>Scolopacidae</taxon>
        <taxon>Limosa</taxon>
    </lineage>
</organism>
<keyword evidence="3" id="KW-1185">Reference proteome</keyword>
<evidence type="ECO:0000313" key="3">
    <source>
        <dbReference type="Proteomes" id="UP000233556"/>
    </source>
</evidence>
<dbReference type="PANTHER" id="PTHR33332">
    <property type="entry name" value="REVERSE TRANSCRIPTASE DOMAIN-CONTAINING PROTEIN"/>
    <property type="match status" value="1"/>
</dbReference>
<dbReference type="OrthoDB" id="4034597at2759"/>
<gene>
    <name evidence="2" type="ORF">llap_8066</name>
</gene>
<reference evidence="3" key="2">
    <citation type="submission" date="2017-12" db="EMBL/GenBank/DDBJ databases">
        <title>Genome sequence of the Bar-tailed Godwit (Limosa lapponica baueri).</title>
        <authorList>
            <person name="Lima N.C.B."/>
            <person name="Parody-Merino A.M."/>
            <person name="Battley P.F."/>
            <person name="Fidler A.E."/>
            <person name="Prosdocimi F."/>
        </authorList>
    </citation>
    <scope>NUCLEOTIDE SEQUENCE [LARGE SCALE GENOMIC DNA]</scope>
</reference>
<reference evidence="3" key="1">
    <citation type="submission" date="2017-11" db="EMBL/GenBank/DDBJ databases">
        <authorList>
            <person name="Lima N.C."/>
            <person name="Parody-Merino A.M."/>
            <person name="Battley P.F."/>
            <person name="Fidler A.E."/>
            <person name="Prosdocimi F."/>
        </authorList>
    </citation>
    <scope>NUCLEOTIDE SEQUENCE [LARGE SCALE GENOMIC DNA]</scope>
</reference>